<reference evidence="5 6" key="1">
    <citation type="submission" date="2014-07" db="EMBL/GenBank/DDBJ databases">
        <title>Genome Sequence of Rhodococcus opacus Strain R7, a Biodegrader of Mono- and Polycyclic Aromatic Hydrocarbons.</title>
        <authorList>
            <person name="Di Gennaro P."/>
            <person name="Zampolli J."/>
            <person name="Presti I."/>
            <person name="Cappelletti M."/>
            <person name="D'Ursi P."/>
            <person name="Orro A."/>
            <person name="Mezzelani A."/>
            <person name="Milanesi L."/>
        </authorList>
    </citation>
    <scope>NUCLEOTIDE SEQUENCE [LARGE SCALE GENOMIC DNA]</scope>
    <source>
        <strain evidence="5 6">R7</strain>
        <plasmid evidence="5">pPDG2</plasmid>
    </source>
</reference>
<dbReference type="FunFam" id="3.40.50.720:FF:000084">
    <property type="entry name" value="Short-chain dehydrogenase reductase"/>
    <property type="match status" value="1"/>
</dbReference>
<geneLocation type="plasmid" evidence="5 6">
    <name>pPDG2</name>
</geneLocation>
<dbReference type="PRINTS" id="PR00081">
    <property type="entry name" value="GDHRDH"/>
</dbReference>
<evidence type="ECO:0000313" key="5">
    <source>
        <dbReference type="EMBL" id="AII10886.1"/>
    </source>
</evidence>
<dbReference type="PROSITE" id="PS00061">
    <property type="entry name" value="ADH_SHORT"/>
    <property type="match status" value="1"/>
</dbReference>
<organism evidence="5 6">
    <name type="scientific">Rhodococcus opacus</name>
    <name type="common">Nocardia opaca</name>
    <dbReference type="NCBI Taxonomy" id="37919"/>
    <lineage>
        <taxon>Bacteria</taxon>
        <taxon>Bacillati</taxon>
        <taxon>Actinomycetota</taxon>
        <taxon>Actinomycetes</taxon>
        <taxon>Mycobacteriales</taxon>
        <taxon>Nocardiaceae</taxon>
        <taxon>Rhodococcus</taxon>
    </lineage>
</organism>
<dbReference type="NCBIfam" id="TIGR03971">
    <property type="entry name" value="SDR_subfam_1"/>
    <property type="match status" value="1"/>
</dbReference>
<dbReference type="SUPFAM" id="SSF51735">
    <property type="entry name" value="NAD(P)-binding Rossmann-fold domains"/>
    <property type="match status" value="1"/>
</dbReference>
<evidence type="ECO:0000256" key="1">
    <source>
        <dbReference type="ARBA" id="ARBA00006484"/>
    </source>
</evidence>
<evidence type="ECO:0000256" key="4">
    <source>
        <dbReference type="RuleBase" id="RU000363"/>
    </source>
</evidence>
<dbReference type="InterPro" id="IPR020904">
    <property type="entry name" value="Sc_DH/Rdtase_CS"/>
</dbReference>
<keyword evidence="3" id="KW-0520">NAD</keyword>
<dbReference type="RefSeq" id="WP_128643251.1">
    <property type="nucleotide sequence ID" value="NZ_CP008949.1"/>
</dbReference>
<dbReference type="InterPro" id="IPR002347">
    <property type="entry name" value="SDR_fam"/>
</dbReference>
<evidence type="ECO:0000313" key="6">
    <source>
        <dbReference type="Proteomes" id="UP000028488"/>
    </source>
</evidence>
<dbReference type="PRINTS" id="PR00080">
    <property type="entry name" value="SDRFAMILY"/>
</dbReference>
<protein>
    <submittedName>
        <fullName evidence="5">3-ketoacyl-ACP reductase</fullName>
    </submittedName>
</protein>
<gene>
    <name evidence="5" type="ORF">EP51_42840</name>
</gene>
<dbReference type="AlphaFoldDB" id="A0A076EYM3"/>
<dbReference type="PANTHER" id="PTHR24321">
    <property type="entry name" value="DEHYDROGENASES, SHORT CHAIN"/>
    <property type="match status" value="1"/>
</dbReference>
<evidence type="ECO:0000256" key="3">
    <source>
        <dbReference type="ARBA" id="ARBA00023027"/>
    </source>
</evidence>
<sequence>MNRLQGKVAFVTGAGRGQGRSHAVHLASEGADIIAIDICKPVSSVDYPMASREDLAETVRLVEALNRRIVSRAADVRDLDGLTGALDEGVAELGGLDIVCANAGIGGCGRAAELSAQTWQDVIDINLTGVFHTMKAAYPHLNNRGGGSVILTSSVAGVKGIQNIAHYSAAKHGLVGLGKTLALEWGERGIRVNTIVPTTVDTPLIHNLPTYRLFAPNIAEPTREDVAGAFASFNALPVSWIDPVDVSRLVLFLASDDARYITGATMPIDAGATA</sequence>
<evidence type="ECO:0000256" key="2">
    <source>
        <dbReference type="ARBA" id="ARBA00023002"/>
    </source>
</evidence>
<dbReference type="EMBL" id="CP008949">
    <property type="protein sequence ID" value="AII10886.1"/>
    <property type="molecule type" value="Genomic_DNA"/>
</dbReference>
<dbReference type="Proteomes" id="UP000028488">
    <property type="component" value="Plasmid pPDG2"/>
</dbReference>
<dbReference type="InterPro" id="IPR036291">
    <property type="entry name" value="NAD(P)-bd_dom_sf"/>
</dbReference>
<comment type="similarity">
    <text evidence="1 4">Belongs to the short-chain dehydrogenases/reductases (SDR) family.</text>
</comment>
<keyword evidence="5" id="KW-0614">Plasmid</keyword>
<dbReference type="CDD" id="cd05233">
    <property type="entry name" value="SDR_c"/>
    <property type="match status" value="1"/>
</dbReference>
<proteinExistence type="inferred from homology"/>
<name>A0A076EYM3_RHOOP</name>
<dbReference type="PANTHER" id="PTHR24321:SF8">
    <property type="entry name" value="ESTRADIOL 17-BETA-DEHYDROGENASE 8-RELATED"/>
    <property type="match status" value="1"/>
</dbReference>
<keyword evidence="2" id="KW-0560">Oxidoreductase</keyword>
<dbReference type="InterPro" id="IPR023985">
    <property type="entry name" value="SDR_subfam_1"/>
</dbReference>
<accession>A0A076EYM3</accession>
<dbReference type="GO" id="GO:0016491">
    <property type="term" value="F:oxidoreductase activity"/>
    <property type="evidence" value="ECO:0007669"/>
    <property type="project" value="UniProtKB-KW"/>
</dbReference>
<dbReference type="Gene3D" id="3.40.50.720">
    <property type="entry name" value="NAD(P)-binding Rossmann-like Domain"/>
    <property type="match status" value="1"/>
</dbReference>
<dbReference type="NCBIfam" id="NF009467">
    <property type="entry name" value="PRK12826.1-3"/>
    <property type="match status" value="1"/>
</dbReference>
<dbReference type="Pfam" id="PF00106">
    <property type="entry name" value="adh_short"/>
    <property type="match status" value="1"/>
</dbReference>